<keyword evidence="2" id="KW-1185">Reference proteome</keyword>
<evidence type="ECO:0000313" key="2">
    <source>
        <dbReference type="Proteomes" id="UP000821845"/>
    </source>
</evidence>
<protein>
    <submittedName>
        <fullName evidence="1">Uncharacterized protein</fullName>
    </submittedName>
</protein>
<gene>
    <name evidence="1" type="ORF">HPB50_018039</name>
</gene>
<dbReference type="EMBL" id="CM023485">
    <property type="protein sequence ID" value="KAH6930759.1"/>
    <property type="molecule type" value="Genomic_DNA"/>
</dbReference>
<accession>A0ACB7SDE5</accession>
<organism evidence="1 2">
    <name type="scientific">Hyalomma asiaticum</name>
    <name type="common">Tick</name>
    <dbReference type="NCBI Taxonomy" id="266040"/>
    <lineage>
        <taxon>Eukaryota</taxon>
        <taxon>Metazoa</taxon>
        <taxon>Ecdysozoa</taxon>
        <taxon>Arthropoda</taxon>
        <taxon>Chelicerata</taxon>
        <taxon>Arachnida</taxon>
        <taxon>Acari</taxon>
        <taxon>Parasitiformes</taxon>
        <taxon>Ixodida</taxon>
        <taxon>Ixodoidea</taxon>
        <taxon>Ixodidae</taxon>
        <taxon>Hyalomminae</taxon>
        <taxon>Hyalomma</taxon>
    </lineage>
</organism>
<name>A0ACB7SDE5_HYAAI</name>
<comment type="caution">
    <text evidence="1">The sequence shown here is derived from an EMBL/GenBank/DDBJ whole genome shotgun (WGS) entry which is preliminary data.</text>
</comment>
<evidence type="ECO:0000313" key="1">
    <source>
        <dbReference type="EMBL" id="KAH6930759.1"/>
    </source>
</evidence>
<reference evidence="1" key="1">
    <citation type="submission" date="2020-05" db="EMBL/GenBank/DDBJ databases">
        <title>Large-scale comparative analyses of tick genomes elucidate their genetic diversity and vector capacities.</title>
        <authorList>
            <person name="Jia N."/>
            <person name="Wang J."/>
            <person name="Shi W."/>
            <person name="Du L."/>
            <person name="Sun Y."/>
            <person name="Zhan W."/>
            <person name="Jiang J."/>
            <person name="Wang Q."/>
            <person name="Zhang B."/>
            <person name="Ji P."/>
            <person name="Sakyi L.B."/>
            <person name="Cui X."/>
            <person name="Yuan T."/>
            <person name="Jiang B."/>
            <person name="Yang W."/>
            <person name="Lam T.T.-Y."/>
            <person name="Chang Q."/>
            <person name="Ding S."/>
            <person name="Wang X."/>
            <person name="Zhu J."/>
            <person name="Ruan X."/>
            <person name="Zhao L."/>
            <person name="Wei J."/>
            <person name="Que T."/>
            <person name="Du C."/>
            <person name="Cheng J."/>
            <person name="Dai P."/>
            <person name="Han X."/>
            <person name="Huang E."/>
            <person name="Gao Y."/>
            <person name="Liu J."/>
            <person name="Shao H."/>
            <person name="Ye R."/>
            <person name="Li L."/>
            <person name="Wei W."/>
            <person name="Wang X."/>
            <person name="Wang C."/>
            <person name="Yang T."/>
            <person name="Huo Q."/>
            <person name="Li W."/>
            <person name="Guo W."/>
            <person name="Chen H."/>
            <person name="Zhou L."/>
            <person name="Ni X."/>
            <person name="Tian J."/>
            <person name="Zhou Y."/>
            <person name="Sheng Y."/>
            <person name="Liu T."/>
            <person name="Pan Y."/>
            <person name="Xia L."/>
            <person name="Li J."/>
            <person name="Zhao F."/>
            <person name="Cao W."/>
        </authorList>
    </citation>
    <scope>NUCLEOTIDE SEQUENCE</scope>
    <source>
        <strain evidence="1">Hyas-2018</strain>
    </source>
</reference>
<proteinExistence type="predicted"/>
<sequence>MPTKTQTEPATVQVQTLSSRNYLHPATFFRLPNRPPEKTPHHQAARKPGPSQGQCPDPTPLTQKRESLTQTLKQQMRVRKSPQELRDICERNSKNSKPSSTSSSKDAKKMTQLIKLPNL</sequence>
<dbReference type="Proteomes" id="UP000821845">
    <property type="component" value="Chromosome 5"/>
</dbReference>